<dbReference type="EMBL" id="OV651818">
    <property type="protein sequence ID" value="CAH1111972.1"/>
    <property type="molecule type" value="Genomic_DNA"/>
</dbReference>
<accession>A0A9P0D8U5</accession>
<reference evidence="1" key="1">
    <citation type="submission" date="2022-01" db="EMBL/GenBank/DDBJ databases">
        <authorList>
            <person name="King R."/>
        </authorList>
    </citation>
    <scope>NUCLEOTIDE SEQUENCE</scope>
</reference>
<sequence length="142" mass="16502">MSWILKLRVGIKSAENYHRKNTSDIVENVKQLTADIKNSPYHTFGNHSNCAQYFCKREQNDRDYVTEMKECGLMDDIVYADRDYGLQCDDDNDDDDVLEQNKLKFLDSLPKSIDDICKIEVSTRGQASNDLWKEHRSNMLTA</sequence>
<evidence type="ECO:0000313" key="2">
    <source>
        <dbReference type="Proteomes" id="UP001153636"/>
    </source>
</evidence>
<dbReference type="Proteomes" id="UP001153636">
    <property type="component" value="Chromosome 6"/>
</dbReference>
<name>A0A9P0D8U5_9CUCU</name>
<gene>
    <name evidence="1" type="ORF">PSYICH_LOCUS12449</name>
</gene>
<organism evidence="1 2">
    <name type="scientific">Psylliodes chrysocephalus</name>
    <dbReference type="NCBI Taxonomy" id="3402493"/>
    <lineage>
        <taxon>Eukaryota</taxon>
        <taxon>Metazoa</taxon>
        <taxon>Ecdysozoa</taxon>
        <taxon>Arthropoda</taxon>
        <taxon>Hexapoda</taxon>
        <taxon>Insecta</taxon>
        <taxon>Pterygota</taxon>
        <taxon>Neoptera</taxon>
        <taxon>Endopterygota</taxon>
        <taxon>Coleoptera</taxon>
        <taxon>Polyphaga</taxon>
        <taxon>Cucujiformia</taxon>
        <taxon>Chrysomeloidea</taxon>
        <taxon>Chrysomelidae</taxon>
        <taxon>Galerucinae</taxon>
        <taxon>Alticini</taxon>
        <taxon>Psylliodes</taxon>
    </lineage>
</organism>
<dbReference type="AlphaFoldDB" id="A0A9P0D8U5"/>
<protein>
    <submittedName>
        <fullName evidence="1">Uncharacterized protein</fullName>
    </submittedName>
</protein>
<keyword evidence="2" id="KW-1185">Reference proteome</keyword>
<proteinExistence type="predicted"/>
<evidence type="ECO:0000313" key="1">
    <source>
        <dbReference type="EMBL" id="CAH1111972.1"/>
    </source>
</evidence>
<dbReference type="OrthoDB" id="6779242at2759"/>